<evidence type="ECO:0000313" key="2">
    <source>
        <dbReference type="EMBL" id="CAA9479949.1"/>
    </source>
</evidence>
<feature type="non-terminal residue" evidence="2">
    <location>
        <position position="1"/>
    </location>
</feature>
<proteinExistence type="predicted"/>
<feature type="compositionally biased region" description="Basic and acidic residues" evidence="1">
    <location>
        <begin position="144"/>
        <end position="178"/>
    </location>
</feature>
<accession>A0A6J4RXM0</accession>
<sequence>ELRLRPARGAARAAPQRGAELRRDGDGARHRPGPRRLHPRGAGHHGSRRRGPLARDRRRLPQGQPDARGDRARGAPAHRGGAERRQGGVHLQGGRLPRRAQAPSRVLRPAGQEPAARHLPRHARPPRGHRRAARLPHAGVAVGRAHEHRPGDRRGARPRGGHAEDPVGDPRHQADDGRPGGPARPRFGPAGRQHDPPVALRAPSRRRGDEAGRRHRLVHPLAVRDRGHPRRRLRRAAGDPAARRLQGRAARPAARRLPAAGGGRDHALRPADGRAAGRRGRRLGARLGPLAAALPARL</sequence>
<feature type="non-terminal residue" evidence="2">
    <location>
        <position position="298"/>
    </location>
</feature>
<reference evidence="2" key="1">
    <citation type="submission" date="2020-02" db="EMBL/GenBank/DDBJ databases">
        <authorList>
            <person name="Meier V. D."/>
        </authorList>
    </citation>
    <scope>NUCLEOTIDE SEQUENCE</scope>
    <source>
        <strain evidence="2">AVDCRST_MAG65</strain>
    </source>
</reference>
<feature type="compositionally biased region" description="Basic and acidic residues" evidence="1">
    <location>
        <begin position="19"/>
        <end position="29"/>
    </location>
</feature>
<feature type="compositionally biased region" description="Low complexity" evidence="1">
    <location>
        <begin position="7"/>
        <end position="18"/>
    </location>
</feature>
<feature type="compositionally biased region" description="Basic residues" evidence="1">
    <location>
        <begin position="118"/>
        <end position="134"/>
    </location>
</feature>
<dbReference type="EMBL" id="CADCVL010000226">
    <property type="protein sequence ID" value="CAA9479949.1"/>
    <property type="molecule type" value="Genomic_DNA"/>
</dbReference>
<feature type="compositionally biased region" description="Basic and acidic residues" evidence="1">
    <location>
        <begin position="263"/>
        <end position="272"/>
    </location>
</feature>
<gene>
    <name evidence="2" type="ORF">AVDCRST_MAG65-1385</name>
</gene>
<feature type="compositionally biased region" description="Low complexity" evidence="1">
    <location>
        <begin position="238"/>
        <end position="259"/>
    </location>
</feature>
<dbReference type="AlphaFoldDB" id="A0A6J4RXM0"/>
<protein>
    <submittedName>
        <fullName evidence="2">Assymetric_cell_division_FstX</fullName>
    </submittedName>
</protein>
<feature type="compositionally biased region" description="Low complexity" evidence="1">
    <location>
        <begin position="181"/>
        <end position="191"/>
    </location>
</feature>
<feature type="compositionally biased region" description="Low complexity" evidence="1">
    <location>
        <begin position="285"/>
        <end position="298"/>
    </location>
</feature>
<evidence type="ECO:0000256" key="1">
    <source>
        <dbReference type="SAM" id="MobiDB-lite"/>
    </source>
</evidence>
<name>A0A6J4RXM0_9ACTN</name>
<feature type="region of interest" description="Disordered" evidence="1">
    <location>
        <begin position="1"/>
        <end position="298"/>
    </location>
</feature>
<feature type="compositionally biased region" description="Basic residues" evidence="1">
    <location>
        <begin position="30"/>
        <end position="60"/>
    </location>
</feature>
<organism evidence="2">
    <name type="scientific">uncultured Solirubrobacteraceae bacterium</name>
    <dbReference type="NCBI Taxonomy" id="1162706"/>
    <lineage>
        <taxon>Bacteria</taxon>
        <taxon>Bacillati</taxon>
        <taxon>Actinomycetota</taxon>
        <taxon>Thermoleophilia</taxon>
        <taxon>Solirubrobacterales</taxon>
        <taxon>Solirubrobacteraceae</taxon>
        <taxon>environmental samples</taxon>
    </lineage>
</organism>